<organism evidence="2 3">
    <name type="scientific">Colletotrichum melonis</name>
    <dbReference type="NCBI Taxonomy" id="1209925"/>
    <lineage>
        <taxon>Eukaryota</taxon>
        <taxon>Fungi</taxon>
        <taxon>Dikarya</taxon>
        <taxon>Ascomycota</taxon>
        <taxon>Pezizomycotina</taxon>
        <taxon>Sordariomycetes</taxon>
        <taxon>Hypocreomycetidae</taxon>
        <taxon>Glomerellales</taxon>
        <taxon>Glomerellaceae</taxon>
        <taxon>Colletotrichum</taxon>
        <taxon>Colletotrichum acutatum species complex</taxon>
    </lineage>
</organism>
<gene>
    <name evidence="2" type="ORF">CMEL01_02736</name>
</gene>
<evidence type="ECO:0000313" key="2">
    <source>
        <dbReference type="EMBL" id="KAK1459737.1"/>
    </source>
</evidence>
<evidence type="ECO:0000256" key="1">
    <source>
        <dbReference type="SAM" id="MobiDB-lite"/>
    </source>
</evidence>
<feature type="non-terminal residue" evidence="2">
    <location>
        <position position="1"/>
    </location>
</feature>
<evidence type="ECO:0000313" key="3">
    <source>
        <dbReference type="Proteomes" id="UP001239795"/>
    </source>
</evidence>
<feature type="region of interest" description="Disordered" evidence="1">
    <location>
        <begin position="34"/>
        <end position="58"/>
    </location>
</feature>
<protein>
    <submittedName>
        <fullName evidence="2">Uncharacterized protein</fullName>
    </submittedName>
</protein>
<proteinExistence type="predicted"/>
<keyword evidence="3" id="KW-1185">Reference proteome</keyword>
<reference evidence="2 3" key="1">
    <citation type="submission" date="2016-10" db="EMBL/GenBank/DDBJ databases">
        <title>The genome sequence of Colletotrichum fioriniae PJ7.</title>
        <authorList>
            <person name="Baroncelli R."/>
        </authorList>
    </citation>
    <scope>NUCLEOTIDE SEQUENCE [LARGE SCALE GENOMIC DNA]</scope>
    <source>
        <strain evidence="2">Col 31</strain>
    </source>
</reference>
<sequence length="201" mass="22773">VPPKSDALWKARRNIDCQRPDRALHTIPRSVLTKPLSRGKSGARRSARIRRKSSRRIKGKNGCGPWIDCRRVWDERWNMPSKPYYSLLQPYAPWNLRWTPCDLPLSGAQGLVTRGMRLLFFPSLPSINRPTRPACHMVHAHAPVSYVESEGKGSIKLSHPPHLGSNWIRTMNLSGTRTSLYGHALGVRQPAEEDDWGPGQD</sequence>
<accession>A0AAI9ULS0</accession>
<feature type="compositionally biased region" description="Basic residues" evidence="1">
    <location>
        <begin position="41"/>
        <end position="58"/>
    </location>
</feature>
<dbReference type="EMBL" id="MLGG01000013">
    <property type="protein sequence ID" value="KAK1459737.1"/>
    <property type="molecule type" value="Genomic_DNA"/>
</dbReference>
<comment type="caution">
    <text evidence="2">The sequence shown here is derived from an EMBL/GenBank/DDBJ whole genome shotgun (WGS) entry which is preliminary data.</text>
</comment>
<dbReference type="AlphaFoldDB" id="A0AAI9ULS0"/>
<dbReference type="Proteomes" id="UP001239795">
    <property type="component" value="Unassembled WGS sequence"/>
</dbReference>
<name>A0AAI9ULS0_9PEZI</name>